<evidence type="ECO:0000313" key="3">
    <source>
        <dbReference type="Proteomes" id="UP000006591"/>
    </source>
</evidence>
<accession>A0A0E0I8V5</accession>
<feature type="region of interest" description="Disordered" evidence="1">
    <location>
        <begin position="67"/>
        <end position="92"/>
    </location>
</feature>
<evidence type="ECO:0000313" key="2">
    <source>
        <dbReference type="EnsemblPlants" id="ONIVA08G07610.1"/>
    </source>
</evidence>
<sequence>MAGAATVAGGREPTSSGARARGVGRLESVTAGGKWGKRKRVAWGGFLWAREGGTAIGSSGVVGRSRVGTWRGTREARSSKKTPRESKRLSSSRQMVIRVCRAPLISFLCREGPMRGRPKGTTTQLLT</sequence>
<dbReference type="Proteomes" id="UP000006591">
    <property type="component" value="Chromosome 8"/>
</dbReference>
<feature type="compositionally biased region" description="Basic and acidic residues" evidence="1">
    <location>
        <begin position="72"/>
        <end position="88"/>
    </location>
</feature>
<organism evidence="2">
    <name type="scientific">Oryza nivara</name>
    <name type="common">Indian wild rice</name>
    <name type="synonym">Oryza sativa f. spontanea</name>
    <dbReference type="NCBI Taxonomy" id="4536"/>
    <lineage>
        <taxon>Eukaryota</taxon>
        <taxon>Viridiplantae</taxon>
        <taxon>Streptophyta</taxon>
        <taxon>Embryophyta</taxon>
        <taxon>Tracheophyta</taxon>
        <taxon>Spermatophyta</taxon>
        <taxon>Magnoliopsida</taxon>
        <taxon>Liliopsida</taxon>
        <taxon>Poales</taxon>
        <taxon>Poaceae</taxon>
        <taxon>BOP clade</taxon>
        <taxon>Oryzoideae</taxon>
        <taxon>Oryzeae</taxon>
        <taxon>Oryzinae</taxon>
        <taxon>Oryza</taxon>
    </lineage>
</organism>
<name>A0A0E0I8V5_ORYNI</name>
<dbReference type="Gramene" id="ONIVA08G07610.1">
    <property type="protein sequence ID" value="ONIVA08G07610.1"/>
    <property type="gene ID" value="ONIVA08G07610"/>
</dbReference>
<evidence type="ECO:0000256" key="1">
    <source>
        <dbReference type="SAM" id="MobiDB-lite"/>
    </source>
</evidence>
<reference evidence="2" key="1">
    <citation type="submission" date="2015-04" db="UniProtKB">
        <authorList>
            <consortium name="EnsemblPlants"/>
        </authorList>
    </citation>
    <scope>IDENTIFICATION</scope>
    <source>
        <strain evidence="2">SL10</strain>
    </source>
</reference>
<dbReference type="AlphaFoldDB" id="A0A0E0I8V5"/>
<feature type="region of interest" description="Disordered" evidence="1">
    <location>
        <begin position="1"/>
        <end position="31"/>
    </location>
</feature>
<dbReference type="HOGENOM" id="CLU_1974105_0_0_1"/>
<keyword evidence="3" id="KW-1185">Reference proteome</keyword>
<reference evidence="2" key="2">
    <citation type="submission" date="2018-04" db="EMBL/GenBank/DDBJ databases">
        <title>OnivRS2 (Oryza nivara Reference Sequence Version 2).</title>
        <authorList>
            <person name="Zhang J."/>
            <person name="Kudrna D."/>
            <person name="Lee S."/>
            <person name="Talag J."/>
            <person name="Rajasekar S."/>
            <person name="Welchert J."/>
            <person name="Hsing Y.-I."/>
            <person name="Wing R.A."/>
        </authorList>
    </citation>
    <scope>NUCLEOTIDE SEQUENCE [LARGE SCALE GENOMIC DNA]</scope>
    <source>
        <strain evidence="2">SL10</strain>
    </source>
</reference>
<dbReference type="EnsemblPlants" id="ONIVA08G07610.1">
    <property type="protein sequence ID" value="ONIVA08G07610.1"/>
    <property type="gene ID" value="ONIVA08G07610"/>
</dbReference>
<proteinExistence type="predicted"/>
<protein>
    <submittedName>
        <fullName evidence="2">Uncharacterized protein</fullName>
    </submittedName>
</protein>